<dbReference type="Proteomes" id="UP000465221">
    <property type="component" value="Unassembled WGS sequence"/>
</dbReference>
<evidence type="ECO:0000313" key="3">
    <source>
        <dbReference type="Proteomes" id="UP000465221"/>
    </source>
</evidence>
<reference evidence="2 3" key="1">
    <citation type="submission" date="2020-01" db="EMBL/GenBank/DDBJ databases">
        <title>Draft genome sequence of Aspergillus udagawae IFM 46972.</title>
        <authorList>
            <person name="Takahashi H."/>
            <person name="Yaguchi T."/>
        </authorList>
    </citation>
    <scope>NUCLEOTIDE SEQUENCE [LARGE SCALE GENOMIC DNA]</scope>
    <source>
        <strain evidence="2 3">IFM 46972</strain>
    </source>
</reference>
<dbReference type="GO" id="GO:0004668">
    <property type="term" value="F:protein-arginine deiminase activity"/>
    <property type="evidence" value="ECO:0007669"/>
    <property type="project" value="InterPro"/>
</dbReference>
<sequence length="202" mass="22393">MRSLQPAATLLGTYYWHQNVAPLRAVPVKESSDHPYANMYTTPKVAYDRVRPFLNDDPQTSASSPWRLIDREFAFNASPLRKGLVLGLDGRELVKDVNAWDGNVVNVDTLVSVAANRTPLLLLIQSDDIWAQDFLELTYASMPGPQGPVSIRIMLRSAQSTRTTGRQVFEFLRNKGVGGSQPAPGFGHREINSFGNLETIPP</sequence>
<proteinExistence type="predicted"/>
<dbReference type="GO" id="GO:0005509">
    <property type="term" value="F:calcium ion binding"/>
    <property type="evidence" value="ECO:0007669"/>
    <property type="project" value="InterPro"/>
</dbReference>
<protein>
    <recommendedName>
        <fullName evidence="1">Protein-arginine deiminase C-terminal domain-containing protein</fullName>
    </recommendedName>
</protein>
<dbReference type="Pfam" id="PF03068">
    <property type="entry name" value="PAD"/>
    <property type="match status" value="1"/>
</dbReference>
<organism evidence="2 3">
    <name type="scientific">Aspergillus udagawae</name>
    <dbReference type="NCBI Taxonomy" id="91492"/>
    <lineage>
        <taxon>Eukaryota</taxon>
        <taxon>Fungi</taxon>
        <taxon>Dikarya</taxon>
        <taxon>Ascomycota</taxon>
        <taxon>Pezizomycotina</taxon>
        <taxon>Eurotiomycetes</taxon>
        <taxon>Eurotiomycetidae</taxon>
        <taxon>Eurotiales</taxon>
        <taxon>Aspergillaceae</taxon>
        <taxon>Aspergillus</taxon>
        <taxon>Aspergillus subgen. Fumigati</taxon>
    </lineage>
</organism>
<name>A0A8H3N5L0_9EURO</name>
<dbReference type="GO" id="GO:0005737">
    <property type="term" value="C:cytoplasm"/>
    <property type="evidence" value="ECO:0007669"/>
    <property type="project" value="InterPro"/>
</dbReference>
<accession>A0A8H3N5L0</accession>
<gene>
    <name evidence="2" type="ORF">IFM46972_00598</name>
</gene>
<dbReference type="SUPFAM" id="SSF55909">
    <property type="entry name" value="Pentein"/>
    <property type="match status" value="1"/>
</dbReference>
<dbReference type="AlphaFoldDB" id="A0A8H3N5L0"/>
<comment type="caution">
    <text evidence="2">The sequence shown here is derived from an EMBL/GenBank/DDBJ whole genome shotgun (WGS) entry which is preliminary data.</text>
</comment>
<dbReference type="InterPro" id="IPR013530">
    <property type="entry name" value="PAD_C"/>
</dbReference>
<dbReference type="EMBL" id="BLKC01000003">
    <property type="protein sequence ID" value="GFF23233.1"/>
    <property type="molecule type" value="Genomic_DNA"/>
</dbReference>
<feature type="domain" description="Protein-arginine deiminase C-terminal" evidence="1">
    <location>
        <begin position="104"/>
        <end position="202"/>
    </location>
</feature>
<evidence type="ECO:0000259" key="1">
    <source>
        <dbReference type="Pfam" id="PF03068"/>
    </source>
</evidence>
<dbReference type="Gene3D" id="3.75.10.10">
    <property type="entry name" value="L-arginine/glycine Amidinotransferase, Chain A"/>
    <property type="match status" value="1"/>
</dbReference>
<evidence type="ECO:0000313" key="2">
    <source>
        <dbReference type="EMBL" id="GFF23233.1"/>
    </source>
</evidence>